<organism evidence="1 2">
    <name type="scientific">Streptacidiphilus cavernicola</name>
    <dbReference type="NCBI Taxonomy" id="3342716"/>
    <lineage>
        <taxon>Bacteria</taxon>
        <taxon>Bacillati</taxon>
        <taxon>Actinomycetota</taxon>
        <taxon>Actinomycetes</taxon>
        <taxon>Kitasatosporales</taxon>
        <taxon>Streptomycetaceae</taxon>
        <taxon>Streptacidiphilus</taxon>
    </lineage>
</organism>
<comment type="caution">
    <text evidence="1">The sequence shown here is derived from an EMBL/GenBank/DDBJ whole genome shotgun (WGS) entry which is preliminary data.</text>
</comment>
<gene>
    <name evidence="1" type="ORF">ACEZDJ_31005</name>
</gene>
<name>A0ABV6UWC3_9ACTN</name>
<protein>
    <submittedName>
        <fullName evidence="1">ATP/GTP-binding protein</fullName>
    </submittedName>
</protein>
<evidence type="ECO:0000313" key="2">
    <source>
        <dbReference type="Proteomes" id="UP001592528"/>
    </source>
</evidence>
<dbReference type="RefSeq" id="WP_157624071.1">
    <property type="nucleotide sequence ID" value="NZ_JBHEZZ010000023.1"/>
</dbReference>
<sequence>MPGRWFQNPPPGYGGAVDVAALARQAVKNMALVGPAIGIAPKVGGKSAVGLPVWLWDTVTPTTWGPNTATAAAGGVTVTATGSATQIVWSMGDGSTVTCNGPGTAYQPSFGDQAPDCGHTYSVTSAAQPGGTYAITATATWVVNWTANTGQQGTITVTRQSATTAVIGELQVLNTQ</sequence>
<keyword evidence="2" id="KW-1185">Reference proteome</keyword>
<accession>A0ABV6UWC3</accession>
<dbReference type="Proteomes" id="UP001592528">
    <property type="component" value="Unassembled WGS sequence"/>
</dbReference>
<evidence type="ECO:0000313" key="1">
    <source>
        <dbReference type="EMBL" id="MFC1405728.1"/>
    </source>
</evidence>
<proteinExistence type="predicted"/>
<dbReference type="EMBL" id="JBHEZZ010000023">
    <property type="protein sequence ID" value="MFC1405728.1"/>
    <property type="molecule type" value="Genomic_DNA"/>
</dbReference>
<reference evidence="1 2" key="1">
    <citation type="submission" date="2024-09" db="EMBL/GenBank/DDBJ databases">
        <authorList>
            <person name="Lee S.D."/>
        </authorList>
    </citation>
    <scope>NUCLEOTIDE SEQUENCE [LARGE SCALE GENOMIC DNA]</scope>
    <source>
        <strain evidence="1 2">N1-5</strain>
    </source>
</reference>